<dbReference type="InterPro" id="IPR050393">
    <property type="entry name" value="MFP_Efflux_Pump"/>
</dbReference>
<evidence type="ECO:0000313" key="9">
    <source>
        <dbReference type="EMBL" id="KIZ38199.1"/>
    </source>
</evidence>
<gene>
    <name evidence="9" type="ORF">OO17_23020</name>
</gene>
<dbReference type="EMBL" id="JXXE01000508">
    <property type="protein sequence ID" value="KIZ38199.1"/>
    <property type="molecule type" value="Genomic_DNA"/>
</dbReference>
<dbReference type="PANTHER" id="PTHR30367">
    <property type="entry name" value="P-HYDROXYBENZOIC ACID EFFLUX PUMP SUBUNIT AAEA-RELATED"/>
    <property type="match status" value="1"/>
</dbReference>
<keyword evidence="4 6" id="KW-0472">Membrane</keyword>
<evidence type="ECO:0000256" key="4">
    <source>
        <dbReference type="ARBA" id="ARBA00023136"/>
    </source>
</evidence>
<keyword evidence="2 6" id="KW-0812">Transmembrane</keyword>
<feature type="region of interest" description="Disordered" evidence="5">
    <location>
        <begin position="326"/>
        <end position="363"/>
    </location>
</feature>
<dbReference type="Pfam" id="PF25963">
    <property type="entry name" value="Beta-barrel_AAEA"/>
    <property type="match status" value="1"/>
</dbReference>
<dbReference type="InterPro" id="IPR058625">
    <property type="entry name" value="MdtA-like_BSH"/>
</dbReference>
<sequence>MRRAAQLAATLAVFGVAIVAALLIWNYYVTSPWTRNGRIRVQVASIAPQVSGQIIEVRVVDNQFVRKGDVLYVIDPFDYKAALNAAKAQEKIRAADLQVKKVQAERRQSLSDLAASVENKQIYVGNAEQAQASFEAAQVQVAQAGVNLQRTEVKSPVNGYVTNLLLRVGDYATAGKPQLSIIDSDSYWIDGYFEETKMSRICIGDRVEARLMGYHNPIIGRIDTVTRGISTTNATPGTQGLPGVDPVYTWVRLAQRVPVRIKITELPPEIPLIAGMTATVTVRSTDDKDIKEASLFSLSHRLYEVFGGHMPRAGCISSAMSKTQLRAPPNASIEGSVPARPQDSDQLFPGLTPGMTSAPRSRL</sequence>
<keyword evidence="3 6" id="KW-1133">Transmembrane helix</keyword>
<dbReference type="PATRIC" id="fig|1076.23.peg.5494"/>
<dbReference type="GO" id="GO:0016020">
    <property type="term" value="C:membrane"/>
    <property type="evidence" value="ECO:0007669"/>
    <property type="project" value="InterPro"/>
</dbReference>
<evidence type="ECO:0000256" key="2">
    <source>
        <dbReference type="ARBA" id="ARBA00022692"/>
    </source>
</evidence>
<reference evidence="9 10" key="1">
    <citation type="submission" date="2014-11" db="EMBL/GenBank/DDBJ databases">
        <title>Genomics and ecophysiology of heterotrophic nitrogen fixing bacteria isolated from estuarine surface water.</title>
        <authorList>
            <person name="Bentzon-Tilia M."/>
            <person name="Severin I."/>
            <person name="Hansen L.H."/>
            <person name="Riemann L."/>
        </authorList>
    </citation>
    <scope>NUCLEOTIDE SEQUENCE [LARGE SCALE GENOMIC DNA]</scope>
    <source>
        <strain evidence="9 10">BAL398</strain>
    </source>
</reference>
<feature type="domain" description="p-hydroxybenzoic acid efflux pump subunit AaeA-like beta-barrel" evidence="8">
    <location>
        <begin position="186"/>
        <end position="282"/>
    </location>
</feature>
<dbReference type="Proteomes" id="UP000032515">
    <property type="component" value="Unassembled WGS sequence"/>
</dbReference>
<feature type="compositionally biased region" description="Polar residues" evidence="5">
    <location>
        <begin position="354"/>
        <end position="363"/>
    </location>
</feature>
<evidence type="ECO:0000259" key="8">
    <source>
        <dbReference type="Pfam" id="PF25963"/>
    </source>
</evidence>
<dbReference type="PANTHER" id="PTHR30367:SF1">
    <property type="entry name" value="MULTIDRUG RESISTANCE PROTEIN MDTN"/>
    <property type="match status" value="1"/>
</dbReference>
<dbReference type="NCBIfam" id="TIGR01730">
    <property type="entry name" value="RND_mfp"/>
    <property type="match status" value="1"/>
</dbReference>
<dbReference type="InterPro" id="IPR058634">
    <property type="entry name" value="AaeA-lik-b-barrel"/>
</dbReference>
<evidence type="ECO:0000256" key="3">
    <source>
        <dbReference type="ARBA" id="ARBA00022989"/>
    </source>
</evidence>
<evidence type="ECO:0000256" key="6">
    <source>
        <dbReference type="SAM" id="Phobius"/>
    </source>
</evidence>
<proteinExistence type="inferred from homology"/>
<evidence type="ECO:0000313" key="10">
    <source>
        <dbReference type="Proteomes" id="UP000032515"/>
    </source>
</evidence>
<evidence type="ECO:0000256" key="5">
    <source>
        <dbReference type="SAM" id="MobiDB-lite"/>
    </source>
</evidence>
<protein>
    <submittedName>
        <fullName evidence="9">Uncharacterized protein</fullName>
    </submittedName>
</protein>
<feature type="domain" description="Multidrug resistance protein MdtA-like barrel-sandwich hybrid" evidence="7">
    <location>
        <begin position="43"/>
        <end position="182"/>
    </location>
</feature>
<comment type="similarity">
    <text evidence="1">Belongs to the membrane fusion protein (MFP) (TC 8.A.1) family.</text>
</comment>
<organism evidence="9 10">
    <name type="scientific">Rhodopseudomonas palustris</name>
    <dbReference type="NCBI Taxonomy" id="1076"/>
    <lineage>
        <taxon>Bacteria</taxon>
        <taxon>Pseudomonadati</taxon>
        <taxon>Pseudomonadota</taxon>
        <taxon>Alphaproteobacteria</taxon>
        <taxon>Hyphomicrobiales</taxon>
        <taxon>Nitrobacteraceae</taxon>
        <taxon>Rhodopseudomonas</taxon>
    </lineage>
</organism>
<dbReference type="SUPFAM" id="SSF111369">
    <property type="entry name" value="HlyD-like secretion proteins"/>
    <property type="match status" value="1"/>
</dbReference>
<feature type="transmembrane region" description="Helical" evidence="6">
    <location>
        <begin position="7"/>
        <end position="28"/>
    </location>
</feature>
<name>A0A0D7EBK1_RHOPL</name>
<comment type="caution">
    <text evidence="9">The sequence shown here is derived from an EMBL/GenBank/DDBJ whole genome shotgun (WGS) entry which is preliminary data.</text>
</comment>
<dbReference type="Gene3D" id="2.40.30.170">
    <property type="match status" value="1"/>
</dbReference>
<dbReference type="Pfam" id="PF25917">
    <property type="entry name" value="BSH_RND"/>
    <property type="match status" value="1"/>
</dbReference>
<dbReference type="AlphaFoldDB" id="A0A0D7EBK1"/>
<evidence type="ECO:0000256" key="1">
    <source>
        <dbReference type="ARBA" id="ARBA00009477"/>
    </source>
</evidence>
<dbReference type="GO" id="GO:0022857">
    <property type="term" value="F:transmembrane transporter activity"/>
    <property type="evidence" value="ECO:0007669"/>
    <property type="project" value="InterPro"/>
</dbReference>
<dbReference type="InterPro" id="IPR006143">
    <property type="entry name" value="RND_pump_MFP"/>
</dbReference>
<accession>A0A0D7EBK1</accession>
<evidence type="ECO:0000259" key="7">
    <source>
        <dbReference type="Pfam" id="PF25917"/>
    </source>
</evidence>
<dbReference type="Gene3D" id="2.40.50.100">
    <property type="match status" value="1"/>
</dbReference>